<dbReference type="PANTHER" id="PTHR22920">
    <property type="entry name" value="MAJOR SPERM PROTEIN"/>
    <property type="match status" value="1"/>
</dbReference>
<protein>
    <recommendedName>
        <fullName evidence="7">Major sperm protein</fullName>
    </recommendedName>
</protein>
<dbReference type="PROSITE" id="PS50202">
    <property type="entry name" value="MSP"/>
    <property type="match status" value="1"/>
</dbReference>
<feature type="domain" description="MSP" evidence="10">
    <location>
        <begin position="239"/>
        <end position="352"/>
    </location>
</feature>
<accession>A0A914ZYH3</accession>
<feature type="transmembrane region" description="Helical" evidence="9">
    <location>
        <begin position="16"/>
        <end position="36"/>
    </location>
</feature>
<dbReference type="InterPro" id="IPR008962">
    <property type="entry name" value="PapD-like_sf"/>
</dbReference>
<dbReference type="GO" id="GO:0005856">
    <property type="term" value="C:cytoskeleton"/>
    <property type="evidence" value="ECO:0007669"/>
    <property type="project" value="UniProtKB-SubCell"/>
</dbReference>
<keyword evidence="2" id="KW-0963">Cytoplasm</keyword>
<dbReference type="Pfam" id="PF00635">
    <property type="entry name" value="Motile_Sperm"/>
    <property type="match status" value="1"/>
</dbReference>
<proteinExistence type="predicted"/>
<dbReference type="InterPro" id="IPR051155">
    <property type="entry name" value="Nematode_MSP"/>
</dbReference>
<reference evidence="12" key="1">
    <citation type="submission" date="2022-11" db="UniProtKB">
        <authorList>
            <consortium name="WormBaseParasite"/>
        </authorList>
    </citation>
    <scope>IDENTIFICATION</scope>
</reference>
<evidence type="ECO:0000259" key="10">
    <source>
        <dbReference type="PROSITE" id="PS50202"/>
    </source>
</evidence>
<keyword evidence="11" id="KW-1185">Reference proteome</keyword>
<evidence type="ECO:0000256" key="5">
    <source>
        <dbReference type="ARBA" id="ARBA00037744"/>
    </source>
</evidence>
<dbReference type="GO" id="GO:0031143">
    <property type="term" value="C:pseudopodium"/>
    <property type="evidence" value="ECO:0007669"/>
    <property type="project" value="UniProtKB-SubCell"/>
</dbReference>
<evidence type="ECO:0000256" key="7">
    <source>
        <dbReference type="RuleBase" id="RU003425"/>
    </source>
</evidence>
<dbReference type="Gene3D" id="2.60.40.10">
    <property type="entry name" value="Immunoglobulins"/>
    <property type="match status" value="1"/>
</dbReference>
<dbReference type="AlphaFoldDB" id="A0A914ZYH3"/>
<dbReference type="InterPro" id="IPR000535">
    <property type="entry name" value="MSP_dom"/>
</dbReference>
<dbReference type="SUPFAM" id="SSF49354">
    <property type="entry name" value="PapD-like"/>
    <property type="match status" value="1"/>
</dbReference>
<evidence type="ECO:0000256" key="4">
    <source>
        <dbReference type="ARBA" id="ARBA00023273"/>
    </source>
</evidence>
<feature type="region of interest" description="Disordered" evidence="8">
    <location>
        <begin position="133"/>
        <end position="168"/>
    </location>
</feature>
<keyword evidence="9" id="KW-1133">Transmembrane helix</keyword>
<evidence type="ECO:0000256" key="8">
    <source>
        <dbReference type="SAM" id="MobiDB-lite"/>
    </source>
</evidence>
<evidence type="ECO:0000256" key="2">
    <source>
        <dbReference type="ARBA" id="ARBA00022490"/>
    </source>
</evidence>
<dbReference type="Proteomes" id="UP000887569">
    <property type="component" value="Unplaced"/>
</dbReference>
<evidence type="ECO:0000313" key="11">
    <source>
        <dbReference type="Proteomes" id="UP000887569"/>
    </source>
</evidence>
<keyword evidence="9" id="KW-0472">Membrane</keyword>
<dbReference type="WBParaSite" id="PgE029_g002_t01">
    <property type="protein sequence ID" value="PgE029_g002_t01"/>
    <property type="gene ID" value="PgE029_g002"/>
</dbReference>
<evidence type="ECO:0000256" key="1">
    <source>
        <dbReference type="ARBA" id="ARBA00004245"/>
    </source>
</evidence>
<evidence type="ECO:0000256" key="3">
    <source>
        <dbReference type="ARBA" id="ARBA00023212"/>
    </source>
</evidence>
<evidence type="ECO:0000313" key="12">
    <source>
        <dbReference type="WBParaSite" id="PgE029_g002_t01"/>
    </source>
</evidence>
<feature type="transmembrane region" description="Helical" evidence="9">
    <location>
        <begin position="97"/>
        <end position="116"/>
    </location>
</feature>
<keyword evidence="9" id="KW-0812">Transmembrane</keyword>
<evidence type="ECO:0000256" key="9">
    <source>
        <dbReference type="SAM" id="Phobius"/>
    </source>
</evidence>
<comment type="function">
    <text evidence="5 7">Central component in molecular interactions underlying sperm crawling. Forms an extensive filament system that extends from sperm villipoda, along the leading edge of the pseudopod.</text>
</comment>
<feature type="compositionally biased region" description="Polar residues" evidence="8">
    <location>
        <begin position="133"/>
        <end position="164"/>
    </location>
</feature>
<comment type="subcellular location">
    <subcellularLocation>
        <location evidence="6">Cell projection</location>
        <location evidence="6">Pseudopodium</location>
    </subcellularLocation>
    <subcellularLocation>
        <location evidence="1">Cytoplasm</location>
        <location evidence="1">Cytoskeleton</location>
    </subcellularLocation>
</comment>
<dbReference type="InterPro" id="IPR013783">
    <property type="entry name" value="Ig-like_fold"/>
</dbReference>
<name>A0A914ZYH3_PARUN</name>
<keyword evidence="4" id="KW-0966">Cell projection</keyword>
<evidence type="ECO:0000256" key="6">
    <source>
        <dbReference type="ARBA" id="ARBA00037818"/>
    </source>
</evidence>
<keyword evidence="3 7" id="KW-0206">Cytoskeleton</keyword>
<dbReference type="PANTHER" id="PTHR22920:SF7">
    <property type="entry name" value="MSP DOMAIN-CONTAINING PROTEIN-RELATED"/>
    <property type="match status" value="1"/>
</dbReference>
<organism evidence="11 12">
    <name type="scientific">Parascaris univalens</name>
    <name type="common">Nematode worm</name>
    <dbReference type="NCBI Taxonomy" id="6257"/>
    <lineage>
        <taxon>Eukaryota</taxon>
        <taxon>Metazoa</taxon>
        <taxon>Ecdysozoa</taxon>
        <taxon>Nematoda</taxon>
        <taxon>Chromadorea</taxon>
        <taxon>Rhabditida</taxon>
        <taxon>Spirurina</taxon>
        <taxon>Ascaridomorpha</taxon>
        <taxon>Ascaridoidea</taxon>
        <taxon>Ascarididae</taxon>
        <taxon>Parascaris</taxon>
    </lineage>
</organism>
<sequence>MFYYRLRNDDGTVPDWVIRHVISATVLVLLSTYLTYGHHPQLVCNTLATIAAAMFTRDLLSGPLPECEAQNAVLLYWLTYGILLYFDSTFAKVPGYFLAKFVLLCTLLFNAMRCCGRDNRHYKFTSNNAVNTKPSFNNPSAPDSLTTIGSASRSNTFQSRSSTPYEGDSTDVKAITVIQTDSKESETKTICDLIYGDSENETTADISTTTALSRFEPSSLLSQEIKQHAEQIFDDAGDRLFTTPEEIIFKSSFIDIVTLLVTNAYNKPIMWALKTNAIHQLVAQPTCGVLQPNSTIQVRVGIIERLSRKQHISDRLVIEYSLVDEGVVAFDRGFLKRTSIPRRRKKISVSYVF</sequence>